<evidence type="ECO:0000256" key="1">
    <source>
        <dbReference type="SAM" id="MobiDB-lite"/>
    </source>
</evidence>
<feature type="compositionally biased region" description="Acidic residues" evidence="1">
    <location>
        <begin position="13"/>
        <end position="26"/>
    </location>
</feature>
<sequence length="96" mass="10600">MYDDVNVELKDAETDDEGKGDEEMTDAENKNVNQEVAGDQINNVAQATVTTALATQKTKVLLQSFCISSDYATKFLNFDNIPSAETEIISMMDIKD</sequence>
<reference evidence="2" key="1">
    <citation type="journal article" date="2022" name="Int. J. Mol. Sci.">
        <title>Draft Genome of Tanacetum Coccineum: Genomic Comparison of Closely Related Tanacetum-Family Plants.</title>
        <authorList>
            <person name="Yamashiro T."/>
            <person name="Shiraishi A."/>
            <person name="Nakayama K."/>
            <person name="Satake H."/>
        </authorList>
    </citation>
    <scope>NUCLEOTIDE SEQUENCE</scope>
</reference>
<protein>
    <submittedName>
        <fullName evidence="2">Uncharacterized protein</fullName>
    </submittedName>
</protein>
<accession>A0ABQ5ISQ0</accession>
<gene>
    <name evidence="2" type="ORF">Tco_1113587</name>
</gene>
<dbReference type="EMBL" id="BQNB010021133">
    <property type="protein sequence ID" value="GJU03249.1"/>
    <property type="molecule type" value="Genomic_DNA"/>
</dbReference>
<name>A0ABQ5ISQ0_9ASTR</name>
<reference evidence="2" key="2">
    <citation type="submission" date="2022-01" db="EMBL/GenBank/DDBJ databases">
        <authorList>
            <person name="Yamashiro T."/>
            <person name="Shiraishi A."/>
            <person name="Satake H."/>
            <person name="Nakayama K."/>
        </authorList>
    </citation>
    <scope>NUCLEOTIDE SEQUENCE</scope>
</reference>
<dbReference type="Proteomes" id="UP001151760">
    <property type="component" value="Unassembled WGS sequence"/>
</dbReference>
<feature type="region of interest" description="Disordered" evidence="1">
    <location>
        <begin position="1"/>
        <end position="29"/>
    </location>
</feature>
<evidence type="ECO:0000313" key="2">
    <source>
        <dbReference type="EMBL" id="GJU03249.1"/>
    </source>
</evidence>
<evidence type="ECO:0000313" key="3">
    <source>
        <dbReference type="Proteomes" id="UP001151760"/>
    </source>
</evidence>
<comment type="caution">
    <text evidence="2">The sequence shown here is derived from an EMBL/GenBank/DDBJ whole genome shotgun (WGS) entry which is preliminary data.</text>
</comment>
<keyword evidence="3" id="KW-1185">Reference proteome</keyword>
<organism evidence="2 3">
    <name type="scientific">Tanacetum coccineum</name>
    <dbReference type="NCBI Taxonomy" id="301880"/>
    <lineage>
        <taxon>Eukaryota</taxon>
        <taxon>Viridiplantae</taxon>
        <taxon>Streptophyta</taxon>
        <taxon>Embryophyta</taxon>
        <taxon>Tracheophyta</taxon>
        <taxon>Spermatophyta</taxon>
        <taxon>Magnoliopsida</taxon>
        <taxon>eudicotyledons</taxon>
        <taxon>Gunneridae</taxon>
        <taxon>Pentapetalae</taxon>
        <taxon>asterids</taxon>
        <taxon>campanulids</taxon>
        <taxon>Asterales</taxon>
        <taxon>Asteraceae</taxon>
        <taxon>Asteroideae</taxon>
        <taxon>Anthemideae</taxon>
        <taxon>Anthemidinae</taxon>
        <taxon>Tanacetum</taxon>
    </lineage>
</organism>
<proteinExistence type="predicted"/>